<reference evidence="7 8" key="1">
    <citation type="submission" date="2024-03" db="EMBL/GenBank/DDBJ databases">
        <title>Adaptation during the transition from Ophiocordyceps entomopathogen to insect associate is accompanied by gene loss and intensified selection.</title>
        <authorList>
            <person name="Ward C.M."/>
            <person name="Onetto C.A."/>
            <person name="Borneman A.R."/>
        </authorList>
    </citation>
    <scope>NUCLEOTIDE SEQUENCE [LARGE SCALE GENOMIC DNA]</scope>
    <source>
        <strain evidence="7">AWRI1</strain>
        <tissue evidence="7">Single Adult Female</tissue>
    </source>
</reference>
<dbReference type="AlphaFoldDB" id="A0AAN9T7Y7"/>
<dbReference type="EMBL" id="JBBCAQ010000037">
    <property type="protein sequence ID" value="KAK7573699.1"/>
    <property type="molecule type" value="Genomic_DNA"/>
</dbReference>
<name>A0AAN9T7Y7_9HEMI</name>
<evidence type="ECO:0000256" key="4">
    <source>
        <dbReference type="ARBA" id="ARBA00022833"/>
    </source>
</evidence>
<evidence type="ECO:0000313" key="8">
    <source>
        <dbReference type="Proteomes" id="UP001367676"/>
    </source>
</evidence>
<dbReference type="GO" id="GO:0005634">
    <property type="term" value="C:nucleus"/>
    <property type="evidence" value="ECO:0007669"/>
    <property type="project" value="TreeGrafter"/>
</dbReference>
<organism evidence="7 8">
    <name type="scientific">Parthenolecanium corni</name>
    <dbReference type="NCBI Taxonomy" id="536013"/>
    <lineage>
        <taxon>Eukaryota</taxon>
        <taxon>Metazoa</taxon>
        <taxon>Ecdysozoa</taxon>
        <taxon>Arthropoda</taxon>
        <taxon>Hexapoda</taxon>
        <taxon>Insecta</taxon>
        <taxon>Pterygota</taxon>
        <taxon>Neoptera</taxon>
        <taxon>Paraneoptera</taxon>
        <taxon>Hemiptera</taxon>
        <taxon>Sternorrhyncha</taxon>
        <taxon>Coccoidea</taxon>
        <taxon>Coccidae</taxon>
        <taxon>Parthenolecanium</taxon>
    </lineage>
</organism>
<dbReference type="Pfam" id="PF00096">
    <property type="entry name" value="zf-C2H2"/>
    <property type="match status" value="2"/>
</dbReference>
<dbReference type="PROSITE" id="PS00028">
    <property type="entry name" value="ZINC_FINGER_C2H2_1"/>
    <property type="match status" value="1"/>
</dbReference>
<evidence type="ECO:0000256" key="1">
    <source>
        <dbReference type="ARBA" id="ARBA00022723"/>
    </source>
</evidence>
<keyword evidence="3 5" id="KW-0863">Zinc-finger</keyword>
<dbReference type="InterPro" id="IPR013087">
    <property type="entry name" value="Znf_C2H2_type"/>
</dbReference>
<dbReference type="GO" id="GO:0000977">
    <property type="term" value="F:RNA polymerase II transcription regulatory region sequence-specific DNA binding"/>
    <property type="evidence" value="ECO:0007669"/>
    <property type="project" value="TreeGrafter"/>
</dbReference>
<proteinExistence type="predicted"/>
<evidence type="ECO:0000256" key="3">
    <source>
        <dbReference type="ARBA" id="ARBA00022771"/>
    </source>
</evidence>
<dbReference type="GO" id="GO:0008270">
    <property type="term" value="F:zinc ion binding"/>
    <property type="evidence" value="ECO:0007669"/>
    <property type="project" value="UniProtKB-KW"/>
</dbReference>
<dbReference type="InterPro" id="IPR036236">
    <property type="entry name" value="Znf_C2H2_sf"/>
</dbReference>
<accession>A0AAN9T7Y7</accession>
<evidence type="ECO:0000259" key="6">
    <source>
        <dbReference type="PROSITE" id="PS50157"/>
    </source>
</evidence>
<protein>
    <recommendedName>
        <fullName evidence="6">C2H2-type domain-containing protein</fullName>
    </recommendedName>
</protein>
<evidence type="ECO:0000256" key="2">
    <source>
        <dbReference type="ARBA" id="ARBA00022737"/>
    </source>
</evidence>
<evidence type="ECO:0000313" key="7">
    <source>
        <dbReference type="EMBL" id="KAK7573699.1"/>
    </source>
</evidence>
<dbReference type="SUPFAM" id="SSF57667">
    <property type="entry name" value="beta-beta-alpha zinc fingers"/>
    <property type="match status" value="2"/>
</dbReference>
<dbReference type="PANTHER" id="PTHR24409:SF295">
    <property type="entry name" value="AZ2-RELATED"/>
    <property type="match status" value="1"/>
</dbReference>
<dbReference type="PANTHER" id="PTHR24409">
    <property type="entry name" value="ZINC FINGER PROTEIN 142"/>
    <property type="match status" value="1"/>
</dbReference>
<comment type="caution">
    <text evidence="7">The sequence shown here is derived from an EMBL/GenBank/DDBJ whole genome shotgun (WGS) entry which is preliminary data.</text>
</comment>
<keyword evidence="4" id="KW-0862">Zinc</keyword>
<evidence type="ECO:0000256" key="5">
    <source>
        <dbReference type="PROSITE-ProRule" id="PRU00042"/>
    </source>
</evidence>
<feature type="domain" description="C2H2-type" evidence="6">
    <location>
        <begin position="74"/>
        <end position="105"/>
    </location>
</feature>
<gene>
    <name evidence="7" type="ORF">V9T40_010890</name>
</gene>
<dbReference type="Gene3D" id="3.30.160.60">
    <property type="entry name" value="Classic Zinc Finger"/>
    <property type="match status" value="2"/>
</dbReference>
<keyword evidence="8" id="KW-1185">Reference proteome</keyword>
<keyword evidence="1" id="KW-0479">Metal-binding</keyword>
<dbReference type="Proteomes" id="UP001367676">
    <property type="component" value="Unassembled WGS sequence"/>
</dbReference>
<sequence>MSFFGGQLFLCRSIATESRKRADPLLSGDFSIPLSRKLKKVKGRYVCFQCGRLYKHKESVYSHIKYECGIAKQFECYICRKQFSRKNYLKSHLGLVESFIMGQLPFFDPDLLEAVFSCPKNCGRRYRSKYSLKNHLKYECGVERKFKCNDCGRLFTQKGNLKTHVITVHKKIFSEDSFSS</sequence>
<dbReference type="PROSITE" id="PS50157">
    <property type="entry name" value="ZINC_FINGER_C2H2_2"/>
    <property type="match status" value="3"/>
</dbReference>
<keyword evidence="2" id="KW-0677">Repeat</keyword>
<feature type="domain" description="C2H2-type" evidence="6">
    <location>
        <begin position="116"/>
        <end position="144"/>
    </location>
</feature>
<dbReference type="GO" id="GO:0000981">
    <property type="term" value="F:DNA-binding transcription factor activity, RNA polymerase II-specific"/>
    <property type="evidence" value="ECO:0007669"/>
    <property type="project" value="TreeGrafter"/>
</dbReference>
<feature type="domain" description="C2H2-type" evidence="6">
    <location>
        <begin position="146"/>
        <end position="169"/>
    </location>
</feature>
<dbReference type="FunFam" id="3.30.160.60:FF:000086">
    <property type="entry name" value="transcription factor E4F1 isoform X1"/>
    <property type="match status" value="1"/>
</dbReference>
<dbReference type="Pfam" id="PF12874">
    <property type="entry name" value="zf-met"/>
    <property type="match status" value="1"/>
</dbReference>
<dbReference type="SMART" id="SM00355">
    <property type="entry name" value="ZnF_C2H2"/>
    <property type="match status" value="4"/>
</dbReference>